<evidence type="ECO:0000313" key="4">
    <source>
        <dbReference type="Proteomes" id="UP000027936"/>
    </source>
</evidence>
<dbReference type="EMBL" id="JJRY01000002">
    <property type="protein sequence ID" value="KEF39788.1"/>
    <property type="molecule type" value="Genomic_DNA"/>
</dbReference>
<evidence type="ECO:0000256" key="1">
    <source>
        <dbReference type="SAM" id="MobiDB-lite"/>
    </source>
</evidence>
<feature type="region of interest" description="Disordered" evidence="1">
    <location>
        <begin position="1"/>
        <end position="34"/>
    </location>
</feature>
<dbReference type="Gene3D" id="2.180.10.10">
    <property type="entry name" value="RHS repeat-associated core"/>
    <property type="match status" value="1"/>
</dbReference>
<dbReference type="Pfam" id="PF20148">
    <property type="entry name" value="DUF6531"/>
    <property type="match status" value="1"/>
</dbReference>
<dbReference type="InterPro" id="IPR045351">
    <property type="entry name" value="DUF6531"/>
</dbReference>
<dbReference type="NCBIfam" id="NF033679">
    <property type="entry name" value="DNRLRE_dom"/>
    <property type="match status" value="1"/>
</dbReference>
<organism evidence="3 4">
    <name type="scientific">Schinkia azotoformans MEV2011</name>
    <dbReference type="NCBI Taxonomy" id="1348973"/>
    <lineage>
        <taxon>Bacteria</taxon>
        <taxon>Bacillati</taxon>
        <taxon>Bacillota</taxon>
        <taxon>Bacilli</taxon>
        <taxon>Bacillales</taxon>
        <taxon>Bacillaceae</taxon>
        <taxon>Calidifontibacillus/Schinkia group</taxon>
        <taxon>Schinkia</taxon>
    </lineage>
</organism>
<dbReference type="OrthoDB" id="1432909at2"/>
<name>A0A072NSB1_SCHAZ</name>
<dbReference type="RefSeq" id="WP_035193485.1">
    <property type="nucleotide sequence ID" value="NZ_JJRY01000002.1"/>
</dbReference>
<evidence type="ECO:0000313" key="3">
    <source>
        <dbReference type="EMBL" id="KEF39788.1"/>
    </source>
</evidence>
<gene>
    <name evidence="3" type="ORF">M670_00810</name>
</gene>
<dbReference type="Proteomes" id="UP000027936">
    <property type="component" value="Unassembled WGS sequence"/>
</dbReference>
<feature type="domain" description="DUF6531" evidence="2">
    <location>
        <begin position="433"/>
        <end position="521"/>
    </location>
</feature>
<dbReference type="PATRIC" id="fig|1348973.3.peg.781"/>
<dbReference type="Gene3D" id="2.60.120.260">
    <property type="entry name" value="Galactose-binding domain-like"/>
    <property type="match status" value="3"/>
</dbReference>
<accession>A0A072NSB1</accession>
<comment type="caution">
    <text evidence="3">The sequence shown here is derived from an EMBL/GenBank/DDBJ whole genome shotgun (WGS) entry which is preliminary data.</text>
</comment>
<sequence>MPKPSVPKSFPKPKKMSEEIPGRRKGRKFEMANPDDSITTETFVAPVFWKNEKGMWKDIQNQLIQTTEHPNFQYKNQSNKWSSWFSLFQDNQVLNRVELGPYKVDMKPLHASQPIIQTSNQSITYKKIFPFVDITYQVLPEGIKENIILQHSKAQNEFSFILDMTDNLIPALINGELFIRDSVTNEEIFQIPKAIMTDKNGEVSDQVDMRLKEIEGQWVLTIIANQEWLNQKATKYPITIDPTIIVTEIKTNKFAETRDKTVASKVALSDQTYLAVGENLNGINRSYLWFKPPVLTSGARILNAQLKLHQYVNATSLETFVDVHPILQPWGDEMTWSTKPTHGATIASANSAKNGSVTGEWVFDITTLVQQWYEGEVANYGIALIARGSNGTESTDRRAFNSSESGGTIPKLEITYVTDQTGAENFWSYVGNVGLSNGNFFLSDLDVYLPGRGIPITVSRSYNSRSIPIPNKVGAKAPIEGTKSILGSGWLFNFEMRLKYKDPANSKIILFIDGDGSKHIFTEPEGQIGLWQGPPEIQYKLTYKAAEGTNPAYYILTDQTKTNYYFDFSTGKLEAIFDSNDNILDVAYTSDGTLQSITDASGRTIRFTFSANGKLDTIKGTEIPTVKYTYYSNGQLRMVQKLDAANNVKQQVSYEYDSQENLITAYDPNANPTSIGYIGEYTLTHPKGFTYVQKHQADSIKEYVRTNDMVQHTYTTTFSYGADIKVTDPKGIVTLYTLNAQGNVIKMAEDANGLNYETFFGWDSENQLTSTKDPRLLETILTYEGGHLTSLTNSKSQTAIFKWEKDTLKQATDFGGATEMSYYDEKENETVQLNPLSGASVKEYDTHGNLIWASTPIAIGNNLVMNSGFEEWNSTTNVPIQWLKTGQGTIEKSSASKNGNFSLKMGSTGYNDRAMMASSFIPIHEKMKYTVSWIIQTYNTTIADVKVDWYRDRTTSSLIGSSAWLANTKGLVQEWIKKGGRVVSPGGAAYAKITLLVESGTAWFDNIQMEEGTQVTDQNFVINAGFETDIYNSGWPDYWGIKASTLDDIKDGINIVNKKKGNHSLKLVGTSQNKYLGQDINVSGVDGVQITFAGWSMAQGISSSGGAYQILLRVDYKEPTVNNGQPDWFGANFNKYDHPWEYTERSVVIPNAFKSLGIYVKLENQPNATVWFDEIVVRASSVSNAIMSEYNLAQNNSFEYDLEKTGVPDQWQLYIQDKTTANVQWLTSNQDNKSFIGDHFVSFSKTGGWTFYGNKQNEPLKAGETYVATAMIRTATTSGGGIIKFDLYDGSGNYLGEKVSKTITKSEDWTRVLVVLTYDEAKRINNAAISIKLSIGTLAPTAGTLYFDAVNWLSKPVLTQLEYDSNKNYVTSITNPLGYSVSLVRTDRGNLANITLPRKV</sequence>
<proteinExistence type="predicted"/>
<evidence type="ECO:0000259" key="2">
    <source>
        <dbReference type="Pfam" id="PF20148"/>
    </source>
</evidence>
<reference evidence="3 4" key="1">
    <citation type="submission" date="2014-04" db="EMBL/GenBank/DDBJ databases">
        <title>Draft genome sequence of Bacillus azotoformans MEV2011, a (co-) denitrifying strain unable to grow in the presence of oxygen.</title>
        <authorList>
            <person name="Nielsen M."/>
            <person name="Schreiber L."/>
            <person name="Finster K."/>
            <person name="Schramm A."/>
        </authorList>
    </citation>
    <scope>NUCLEOTIDE SEQUENCE [LARGE SCALE GENOMIC DNA]</scope>
    <source>
        <strain evidence="3 4">MEV2011</strain>
    </source>
</reference>
<protein>
    <submittedName>
        <fullName evidence="3">Rhs family protein</fullName>
    </submittedName>
</protein>